<dbReference type="Pfam" id="PF05426">
    <property type="entry name" value="Alginate_lyase"/>
    <property type="match status" value="1"/>
</dbReference>
<dbReference type="Gene3D" id="1.50.10.100">
    <property type="entry name" value="Chondroitin AC/alginate lyase"/>
    <property type="match status" value="1"/>
</dbReference>
<evidence type="ECO:0000256" key="3">
    <source>
        <dbReference type="SAM" id="SignalP"/>
    </source>
</evidence>
<evidence type="ECO:0000259" key="4">
    <source>
        <dbReference type="Pfam" id="PF05426"/>
    </source>
</evidence>
<gene>
    <name evidence="5" type="ORF">SAMN04488028_1011165</name>
</gene>
<sequence>MKLNQTALLIFVFLISIGARAQPIAHIGSSDFSGWSGIEKVKGNEAMVSSGKRIDFSYPDGENTDQGFRDFYSGADWSIYQGLSFDIYQKKESNAEIELTFEVDEKNTRKLQAKSSTVIQLYGSGWQKVYVPWQLFDLAEGQRGTLQGVKDFSIKLTSTENQSLKIKDIVLTKGERIYLDASIRGKSAKAGDAVQYAVEIGNTTNEVQKVQLTFPRVGWEAMQASVNPSVVSLNPMEIKTIEVSVQLPATLPAGVREQQRLEAIANGDGSALATMEFTTAVTVPSPFMVHTADNWQKVRDKIENYSWAQAELEMYEEKASKWDVPDIADKIPSMNAQKGKYLFHSNEGGKLMDCAIAYQLTGKEEYAQKCVDFLRKLIDPETGYPTTLRVNQNNFVKEGGIFQDIARTYDMIRTSGLLTEQDHKLIENTFRLYIETAQLGNDDGGVNNWDLSELAGAFYCALAIQDWTLVDWTLHSPSGILRQFSQGIMSDGWWYECAVGYNLWCATMFSEIGIALRPWGINFIDAEVPIGTTPYYSLLPERMQPGLYGMNFDKWGTMHQNSVSIKDMWDALVPFLDYRGVMFAVNDAQESRVTGEPYELAYYLYKDPEYAAVLNKNEKRNLLYGVPELPQVTSVKNTQSAYADNMGVVQLRSQADGRAQRDQIQAVLHYGTHGGYHGHFDRTSFLSMMRYGRSFFNPEMIWYGYGSYNYKFLVQTSMTKNMVVVDQKMQEPKESFRTLFHTGDMMQATAVETRARWSNPPYGGIVYSYKEGMTFAEKTWEEGRSIDVPENAPEYGKINDFTEPVTQRRVMVMMDDYVVLADYLASDQAHTFDWLFQMKGFQEISAPKKEFLRHDNQFSTDPLGAAQFFTDVNWYQTEGTARSSFEMCFGEGCDNKGTRAPNSEDGPLKIDVFNAWPLENEVAIATVPESHGVNKQLWYTVEADGETLLNDSTGAWILGGKEIDIQLQGKKGLVLSTQLQGRVKNNTVFWGNARLVKADGSEVLLSSLDLDYQNILQPDSPGLDYYGGPIKISGELMESSIPGMPENSHENASISLGLSGMDVVAFKAKIGGDFPLGDETPRRKTLAVRSEGKEARYLSVIEPFESESMIKSVRAKSEKELEVVLKDGRVQRILIENLEGEGTDIKVSTQEYINGELVREESSK</sequence>
<feature type="domain" description="Alginate lyase" evidence="4">
    <location>
        <begin position="352"/>
        <end position="480"/>
    </location>
</feature>
<accession>A0A1M6M076</accession>
<dbReference type="Proteomes" id="UP000184474">
    <property type="component" value="Unassembled WGS sequence"/>
</dbReference>
<dbReference type="Gene3D" id="2.60.120.430">
    <property type="entry name" value="Galactose-binding lectin"/>
    <property type="match status" value="1"/>
</dbReference>
<feature type="chain" id="PRO_5009919385" evidence="3">
    <location>
        <begin position="22"/>
        <end position="1164"/>
    </location>
</feature>
<evidence type="ECO:0000313" key="6">
    <source>
        <dbReference type="Proteomes" id="UP000184474"/>
    </source>
</evidence>
<dbReference type="SUPFAM" id="SSF48230">
    <property type="entry name" value="Chondroitin AC/alginate lyase"/>
    <property type="match status" value="1"/>
</dbReference>
<evidence type="ECO:0000256" key="2">
    <source>
        <dbReference type="ARBA" id="ARBA00023239"/>
    </source>
</evidence>
<dbReference type="InterPro" id="IPR008929">
    <property type="entry name" value="Chondroitin_lyas"/>
</dbReference>
<dbReference type="InterPro" id="IPR008397">
    <property type="entry name" value="Alginate_lyase_dom"/>
</dbReference>
<keyword evidence="2 5" id="KW-0456">Lyase</keyword>
<dbReference type="RefSeq" id="WP_073120256.1">
    <property type="nucleotide sequence ID" value="NZ_FRAA01000001.1"/>
</dbReference>
<protein>
    <submittedName>
        <fullName evidence="5">Alginate lyase</fullName>
    </submittedName>
</protein>
<dbReference type="AlphaFoldDB" id="A0A1M6M076"/>
<keyword evidence="1 3" id="KW-0732">Signal</keyword>
<dbReference type="PANTHER" id="PTHR39210">
    <property type="entry name" value="HEPARIN-SULFATE LYASE"/>
    <property type="match status" value="1"/>
</dbReference>
<evidence type="ECO:0000313" key="5">
    <source>
        <dbReference type="EMBL" id="SHJ76891.1"/>
    </source>
</evidence>
<name>A0A1M6M076_REIAG</name>
<evidence type="ECO:0000256" key="1">
    <source>
        <dbReference type="ARBA" id="ARBA00022729"/>
    </source>
</evidence>
<dbReference type="Gene3D" id="2.70.98.70">
    <property type="match status" value="1"/>
</dbReference>
<organism evidence="5 6">
    <name type="scientific">Reichenbachiella agariperforans</name>
    <dbReference type="NCBI Taxonomy" id="156994"/>
    <lineage>
        <taxon>Bacteria</taxon>
        <taxon>Pseudomonadati</taxon>
        <taxon>Bacteroidota</taxon>
        <taxon>Cytophagia</taxon>
        <taxon>Cytophagales</taxon>
        <taxon>Reichenbachiellaceae</taxon>
        <taxon>Reichenbachiella</taxon>
    </lineage>
</organism>
<dbReference type="STRING" id="156994.SAMN04488028_1011165"/>
<feature type="signal peptide" evidence="3">
    <location>
        <begin position="1"/>
        <end position="21"/>
    </location>
</feature>
<proteinExistence type="predicted"/>
<dbReference type="PANTHER" id="PTHR39210:SF1">
    <property type="entry name" value="HEPARIN-SULFATE LYASE"/>
    <property type="match status" value="1"/>
</dbReference>
<dbReference type="GO" id="GO:0042597">
    <property type="term" value="C:periplasmic space"/>
    <property type="evidence" value="ECO:0007669"/>
    <property type="project" value="InterPro"/>
</dbReference>
<dbReference type="GO" id="GO:0016829">
    <property type="term" value="F:lyase activity"/>
    <property type="evidence" value="ECO:0007669"/>
    <property type="project" value="UniProtKB-KW"/>
</dbReference>
<keyword evidence="6" id="KW-1185">Reference proteome</keyword>
<dbReference type="EMBL" id="FRAA01000001">
    <property type="protein sequence ID" value="SHJ76891.1"/>
    <property type="molecule type" value="Genomic_DNA"/>
</dbReference>
<reference evidence="6" key="1">
    <citation type="submission" date="2016-11" db="EMBL/GenBank/DDBJ databases">
        <authorList>
            <person name="Varghese N."/>
            <person name="Submissions S."/>
        </authorList>
    </citation>
    <scope>NUCLEOTIDE SEQUENCE [LARGE SCALE GENOMIC DNA]</scope>
    <source>
        <strain evidence="6">DSM 26134</strain>
    </source>
</reference>